<organism evidence="1 2">
    <name type="scientific">Trichinella nelsoni</name>
    <dbReference type="NCBI Taxonomy" id="6336"/>
    <lineage>
        <taxon>Eukaryota</taxon>
        <taxon>Metazoa</taxon>
        <taxon>Ecdysozoa</taxon>
        <taxon>Nematoda</taxon>
        <taxon>Enoplea</taxon>
        <taxon>Dorylaimia</taxon>
        <taxon>Trichinellida</taxon>
        <taxon>Trichinellidae</taxon>
        <taxon>Trichinella</taxon>
    </lineage>
</organism>
<protein>
    <submittedName>
        <fullName evidence="1">Uncharacterized protein</fullName>
    </submittedName>
</protein>
<dbReference type="EMBL" id="JYDL01000054">
    <property type="protein sequence ID" value="KRX19901.1"/>
    <property type="molecule type" value="Genomic_DNA"/>
</dbReference>
<keyword evidence="2" id="KW-1185">Reference proteome</keyword>
<gene>
    <name evidence="1" type="ORF">T07_14752</name>
</gene>
<dbReference type="Proteomes" id="UP000054630">
    <property type="component" value="Unassembled WGS sequence"/>
</dbReference>
<comment type="caution">
    <text evidence="1">The sequence shown here is derived from an EMBL/GenBank/DDBJ whole genome shotgun (WGS) entry which is preliminary data.</text>
</comment>
<sequence length="69" mass="8073">MPNSSVGNHYDENRHDLEPIPFLFVDSETLRKYQKNDAYPNFQAKCSISDWDIEFLASEPRMLIALQII</sequence>
<evidence type="ECO:0000313" key="1">
    <source>
        <dbReference type="EMBL" id="KRX19901.1"/>
    </source>
</evidence>
<name>A0A0V0RZG6_9BILA</name>
<dbReference type="OrthoDB" id="5871387at2759"/>
<reference evidence="1 2" key="1">
    <citation type="submission" date="2015-01" db="EMBL/GenBank/DDBJ databases">
        <title>Evolution of Trichinella species and genotypes.</title>
        <authorList>
            <person name="Korhonen P.K."/>
            <person name="Edoardo P."/>
            <person name="Giuseppe L.R."/>
            <person name="Gasser R.B."/>
        </authorList>
    </citation>
    <scope>NUCLEOTIDE SEQUENCE [LARGE SCALE GENOMIC DNA]</scope>
    <source>
        <strain evidence="1">ISS37</strain>
    </source>
</reference>
<evidence type="ECO:0000313" key="2">
    <source>
        <dbReference type="Proteomes" id="UP000054630"/>
    </source>
</evidence>
<proteinExistence type="predicted"/>
<accession>A0A0V0RZG6</accession>
<dbReference type="AlphaFoldDB" id="A0A0V0RZG6"/>